<evidence type="ECO:0000313" key="8">
    <source>
        <dbReference type="EMBL" id="KMW16365.1"/>
    </source>
</evidence>
<keyword evidence="4 5" id="KW-0326">Glycosidase</keyword>
<dbReference type="EC" id="3.2.1.26" evidence="2"/>
<evidence type="ECO:0000256" key="3">
    <source>
        <dbReference type="ARBA" id="ARBA00022801"/>
    </source>
</evidence>
<evidence type="ECO:0000256" key="4">
    <source>
        <dbReference type="ARBA" id="ARBA00023295"/>
    </source>
</evidence>
<dbReference type="SMART" id="SM00640">
    <property type="entry name" value="Glyco_32"/>
    <property type="match status" value="1"/>
</dbReference>
<dbReference type="Gene3D" id="2.60.120.560">
    <property type="entry name" value="Exo-inulinase, domain 1"/>
    <property type="match status" value="1"/>
</dbReference>
<evidence type="ECO:0000259" key="7">
    <source>
        <dbReference type="Pfam" id="PF08244"/>
    </source>
</evidence>
<dbReference type="GO" id="GO:0005975">
    <property type="term" value="P:carbohydrate metabolic process"/>
    <property type="evidence" value="ECO:0007669"/>
    <property type="project" value="InterPro"/>
</dbReference>
<dbReference type="InterPro" id="IPR013148">
    <property type="entry name" value="Glyco_hydro_32_N"/>
</dbReference>
<dbReference type="PANTHER" id="PTHR43101:SF1">
    <property type="entry name" value="BETA-FRUCTOSIDASE"/>
    <property type="match status" value="1"/>
</dbReference>
<sequence length="463" mass="53906">MTKLYYQLPGTWFGDCMPFGHGDQFYLYHQRDTRKPCPFGEPFGWDLSTTSDFVHYEDRGVAIPRGSDEEQDQFIFAGSVFEAEGMYHIFYTGYNRDYPKAGKPSQVLMHAVSQDLVTWTKTNEALTFTPREGYDPDDWRDPFVIRDQEREEYLLILGARKMGPKTRQSGRTVYFTSKNLKDWEFHGDFWAPDLYTMHEMPDLFRIGDWWYHIISEYSDKNKIVYRMAKSIHGPWIAPVDDAFDGRAYYAGRTFCLNGQRILFGWVPTKENCDDRGNFEWAGTFMAHEIYQREDGTLGVKVPEPVWNVFNTAEPVADCIMDSPSRRSTYTAAEHTGDLFRFEADVEFGQGTRSFGIRLYENEDTEEGYQYIFHVGENRYEFEKNPNWQWPAHMNMGLLRPIKLEAGRTYHIRMIVDDTIATLYVDGVALNARFYTKPGEAVKLFVTDGTLKATNISWAKGMKE</sequence>
<reference evidence="8 9" key="1">
    <citation type="submission" date="2011-04" db="EMBL/GenBank/DDBJ databases">
        <title>The Genome Sequence of Clostridium citroniae WAL-19142.</title>
        <authorList>
            <consortium name="The Broad Institute Genome Sequencing Platform"/>
            <person name="Earl A."/>
            <person name="Ward D."/>
            <person name="Feldgarden M."/>
            <person name="Gevers D."/>
            <person name="Warren Y.A."/>
            <person name="Tyrrell K.L."/>
            <person name="Citron D.M."/>
            <person name="Goldstein E.J."/>
            <person name="Daigneault M."/>
            <person name="Allen-Vercoe E."/>
            <person name="Young S.K."/>
            <person name="Zeng Q."/>
            <person name="Gargeya S."/>
            <person name="Fitzgerald M."/>
            <person name="Haas B."/>
            <person name="Abouelleil A."/>
            <person name="Alvarado L."/>
            <person name="Arachchi H.M."/>
            <person name="Berlin A."/>
            <person name="Brown A."/>
            <person name="Chapman S.B."/>
            <person name="Chen Z."/>
            <person name="Dunbar C."/>
            <person name="Freedman E."/>
            <person name="Gearin G."/>
            <person name="Gellesch M."/>
            <person name="Goldberg J."/>
            <person name="Griggs A."/>
            <person name="Gujja S."/>
            <person name="Heilman E.R."/>
            <person name="Heiman D."/>
            <person name="Howarth C."/>
            <person name="Larson L."/>
            <person name="Lui A."/>
            <person name="MacDonald P.J."/>
            <person name="Mehta T."/>
            <person name="Montmayeur A."/>
            <person name="Murphy C."/>
            <person name="Neiman D."/>
            <person name="Pearson M."/>
            <person name="Priest M."/>
            <person name="Roberts A."/>
            <person name="Saif S."/>
            <person name="Shea T."/>
            <person name="Shenoy N."/>
            <person name="Sisk P."/>
            <person name="Stolte C."/>
            <person name="Sykes S."/>
            <person name="White J."/>
            <person name="Yandava C."/>
            <person name="Wortman J."/>
            <person name="Nusbaum C."/>
            <person name="Birren B."/>
        </authorList>
    </citation>
    <scope>NUCLEOTIDE SEQUENCE [LARGE SCALE GENOMIC DNA]</scope>
    <source>
        <strain evidence="8 9">WAL-19142</strain>
    </source>
</reference>
<keyword evidence="3 5" id="KW-0378">Hydrolase</keyword>
<dbReference type="EMBL" id="ADLK01000031">
    <property type="protein sequence ID" value="KMW16365.1"/>
    <property type="molecule type" value="Genomic_DNA"/>
</dbReference>
<accession>A0A0J9EL79</accession>
<dbReference type="CDD" id="cd08995">
    <property type="entry name" value="GH32_EcAec43-like"/>
    <property type="match status" value="1"/>
</dbReference>
<dbReference type="PATRIC" id="fig|742734.4.peg.4735"/>
<dbReference type="InterPro" id="IPR023296">
    <property type="entry name" value="Glyco_hydro_beta-prop_sf"/>
</dbReference>
<dbReference type="AlphaFoldDB" id="A0A0J9EL79"/>
<evidence type="ECO:0000259" key="6">
    <source>
        <dbReference type="Pfam" id="PF00251"/>
    </source>
</evidence>
<evidence type="ECO:0000256" key="1">
    <source>
        <dbReference type="ARBA" id="ARBA00009902"/>
    </source>
</evidence>
<dbReference type="InterPro" id="IPR051214">
    <property type="entry name" value="GH32_Enzymes"/>
</dbReference>
<comment type="similarity">
    <text evidence="1 5">Belongs to the glycosyl hydrolase 32 family.</text>
</comment>
<dbReference type="SUPFAM" id="SSF49899">
    <property type="entry name" value="Concanavalin A-like lectins/glucanases"/>
    <property type="match status" value="1"/>
</dbReference>
<dbReference type="RefSeq" id="WP_048930722.1">
    <property type="nucleotide sequence ID" value="NZ_KQ235882.1"/>
</dbReference>
<dbReference type="InterPro" id="IPR013189">
    <property type="entry name" value="Glyco_hydro_32_C"/>
</dbReference>
<gene>
    <name evidence="8" type="ORF">HMPREF9470_04419</name>
</gene>
<name>A0A0J9EL79_9FIRM</name>
<dbReference type="PANTHER" id="PTHR43101">
    <property type="entry name" value="BETA-FRUCTOSIDASE"/>
    <property type="match status" value="1"/>
</dbReference>
<feature type="domain" description="Glycosyl hydrolase family 32 C-terminal" evidence="7">
    <location>
        <begin position="332"/>
        <end position="455"/>
    </location>
</feature>
<protein>
    <recommendedName>
        <fullName evidence="2">beta-fructofuranosidase</fullName>
        <ecNumber evidence="2">3.2.1.26</ecNumber>
    </recommendedName>
</protein>
<dbReference type="InterPro" id="IPR013320">
    <property type="entry name" value="ConA-like_dom_sf"/>
</dbReference>
<proteinExistence type="inferred from homology"/>
<organism evidence="8 9">
    <name type="scientific">[Clostridium] citroniae WAL-19142</name>
    <dbReference type="NCBI Taxonomy" id="742734"/>
    <lineage>
        <taxon>Bacteria</taxon>
        <taxon>Bacillati</taxon>
        <taxon>Bacillota</taxon>
        <taxon>Clostridia</taxon>
        <taxon>Lachnospirales</taxon>
        <taxon>Lachnospiraceae</taxon>
        <taxon>Enterocloster</taxon>
    </lineage>
</organism>
<feature type="domain" description="Glycosyl hydrolase family 32 N-terminal" evidence="6">
    <location>
        <begin position="21"/>
        <end position="283"/>
    </location>
</feature>
<dbReference type="Pfam" id="PF00251">
    <property type="entry name" value="Glyco_hydro_32N"/>
    <property type="match status" value="1"/>
</dbReference>
<evidence type="ECO:0000256" key="5">
    <source>
        <dbReference type="RuleBase" id="RU362110"/>
    </source>
</evidence>
<dbReference type="SUPFAM" id="SSF75005">
    <property type="entry name" value="Arabinanase/levansucrase/invertase"/>
    <property type="match status" value="1"/>
</dbReference>
<dbReference type="GO" id="GO:0004564">
    <property type="term" value="F:beta-fructofuranosidase activity"/>
    <property type="evidence" value="ECO:0007669"/>
    <property type="project" value="UniProtKB-EC"/>
</dbReference>
<comment type="caution">
    <text evidence="8">The sequence shown here is derived from an EMBL/GenBank/DDBJ whole genome shotgun (WGS) entry which is preliminary data.</text>
</comment>
<dbReference type="InterPro" id="IPR001362">
    <property type="entry name" value="Glyco_hydro_32"/>
</dbReference>
<dbReference type="OrthoDB" id="9759709at2"/>
<evidence type="ECO:0000256" key="2">
    <source>
        <dbReference type="ARBA" id="ARBA00012758"/>
    </source>
</evidence>
<dbReference type="GeneID" id="93166001"/>
<dbReference type="Gene3D" id="2.115.10.20">
    <property type="entry name" value="Glycosyl hydrolase domain, family 43"/>
    <property type="match status" value="1"/>
</dbReference>
<evidence type="ECO:0000313" key="9">
    <source>
        <dbReference type="Proteomes" id="UP000037392"/>
    </source>
</evidence>
<dbReference type="Proteomes" id="UP000037392">
    <property type="component" value="Unassembled WGS sequence"/>
</dbReference>
<dbReference type="Pfam" id="PF08244">
    <property type="entry name" value="Glyco_hydro_32C"/>
    <property type="match status" value="1"/>
</dbReference>